<dbReference type="EMBL" id="JAFEKC020000022">
    <property type="protein sequence ID" value="KAK0507833.1"/>
    <property type="molecule type" value="Genomic_DNA"/>
</dbReference>
<dbReference type="Gene3D" id="2.60.40.640">
    <property type="match status" value="1"/>
</dbReference>
<dbReference type="Proteomes" id="UP001166286">
    <property type="component" value="Unassembled WGS sequence"/>
</dbReference>
<accession>A0AA39QU82</accession>
<evidence type="ECO:0000313" key="2">
    <source>
        <dbReference type="Proteomes" id="UP001166286"/>
    </source>
</evidence>
<evidence type="ECO:0000313" key="1">
    <source>
        <dbReference type="EMBL" id="KAK0507833.1"/>
    </source>
</evidence>
<keyword evidence="2" id="KW-1185">Reference proteome</keyword>
<proteinExistence type="predicted"/>
<protein>
    <recommendedName>
        <fullName evidence="3">Arrestin-like N-terminal domain-containing protein</fullName>
    </recommendedName>
</protein>
<dbReference type="AlphaFoldDB" id="A0AA39QU82"/>
<organism evidence="1 2">
    <name type="scientific">Cladonia borealis</name>
    <dbReference type="NCBI Taxonomy" id="184061"/>
    <lineage>
        <taxon>Eukaryota</taxon>
        <taxon>Fungi</taxon>
        <taxon>Dikarya</taxon>
        <taxon>Ascomycota</taxon>
        <taxon>Pezizomycotina</taxon>
        <taxon>Lecanoromycetes</taxon>
        <taxon>OSLEUM clade</taxon>
        <taxon>Lecanoromycetidae</taxon>
        <taxon>Lecanorales</taxon>
        <taxon>Lecanorineae</taxon>
        <taxon>Cladoniaceae</taxon>
        <taxon>Cladonia</taxon>
    </lineage>
</organism>
<gene>
    <name evidence="1" type="ORF">JMJ35_009722</name>
</gene>
<sequence>MSLQMHLTPTYGFPGSILNGCIISRPEYGMHFIKRSLTVTLLGRSRTRVPSRSTAEDATREGSENFLKITQILYEQVPVVSDVLEDGESSQFRIRFPEDATFKHIQANPAKWPRTLELPEARTLPPTGEFGFGNTIEYSVKAGVINQVSGDEITTSIPIMFSLAREDIAPDPKLTNVVQARSLTDKQQDSNYCSIRLALSGPTTIVQDNSFPLVLKSLEIIEGGPSPKATVSLRSGFIQLLQHTVAWANDDYGHRWTEEHTIVSRDFFSNGGAPQITKEGTNLAALFLDPSVSRDFPPSFKCSNIERTYGLKVGLAVGFEERECEFSFDINPVAILPGELHCMARARQQDELWENPLEERPFPNAVNKLRQTLGI</sequence>
<name>A0AA39QU82_9LECA</name>
<dbReference type="InterPro" id="IPR014752">
    <property type="entry name" value="Arrestin-like_C"/>
</dbReference>
<evidence type="ECO:0008006" key="3">
    <source>
        <dbReference type="Google" id="ProtNLM"/>
    </source>
</evidence>
<reference evidence="1" key="1">
    <citation type="submission" date="2023-03" db="EMBL/GenBank/DDBJ databases">
        <title>Complete genome of Cladonia borealis.</title>
        <authorList>
            <person name="Park H."/>
        </authorList>
    </citation>
    <scope>NUCLEOTIDE SEQUENCE</scope>
    <source>
        <strain evidence="1">ANT050790</strain>
    </source>
</reference>
<comment type="caution">
    <text evidence="1">The sequence shown here is derived from an EMBL/GenBank/DDBJ whole genome shotgun (WGS) entry which is preliminary data.</text>
</comment>